<dbReference type="GO" id="GO:2001069">
    <property type="term" value="F:glycogen binding"/>
    <property type="evidence" value="ECO:0007669"/>
    <property type="project" value="TreeGrafter"/>
</dbReference>
<feature type="domain" description="CBM21" evidence="2">
    <location>
        <begin position="321"/>
        <end position="433"/>
    </location>
</feature>
<dbReference type="InterPro" id="IPR038175">
    <property type="entry name" value="CBM21_dom_sf"/>
</dbReference>
<feature type="region of interest" description="Disordered" evidence="1">
    <location>
        <begin position="262"/>
        <end position="304"/>
    </location>
</feature>
<dbReference type="GO" id="GO:0000164">
    <property type="term" value="C:protein phosphatase type 1 complex"/>
    <property type="evidence" value="ECO:0007669"/>
    <property type="project" value="TreeGrafter"/>
</dbReference>
<dbReference type="PANTHER" id="PTHR12307:SF48">
    <property type="entry name" value="PROTEIN PHOSPHATASE 1 REGULATORY SUBUNIT"/>
    <property type="match status" value="1"/>
</dbReference>
<dbReference type="Pfam" id="PF03370">
    <property type="entry name" value="CBM_21"/>
    <property type="match status" value="1"/>
</dbReference>
<organism evidence="3 4">
    <name type="scientific">Globodera pallida</name>
    <name type="common">Potato cyst nematode worm</name>
    <name type="synonym">Heterodera pallida</name>
    <dbReference type="NCBI Taxonomy" id="36090"/>
    <lineage>
        <taxon>Eukaryota</taxon>
        <taxon>Metazoa</taxon>
        <taxon>Ecdysozoa</taxon>
        <taxon>Nematoda</taxon>
        <taxon>Chromadorea</taxon>
        <taxon>Rhabditida</taxon>
        <taxon>Tylenchina</taxon>
        <taxon>Tylenchomorpha</taxon>
        <taxon>Tylenchoidea</taxon>
        <taxon>Heteroderidae</taxon>
        <taxon>Heteroderinae</taxon>
        <taxon>Globodera</taxon>
    </lineage>
</organism>
<keyword evidence="3" id="KW-1185">Reference proteome</keyword>
<name>A0A183CJ24_GLOPA</name>
<evidence type="ECO:0000313" key="4">
    <source>
        <dbReference type="WBParaSite" id="GPLIN_001288000"/>
    </source>
</evidence>
<dbReference type="InterPro" id="IPR005036">
    <property type="entry name" value="CBM21_dom"/>
</dbReference>
<evidence type="ECO:0000313" key="3">
    <source>
        <dbReference type="Proteomes" id="UP000050741"/>
    </source>
</evidence>
<feature type="region of interest" description="Disordered" evidence="1">
    <location>
        <begin position="441"/>
        <end position="513"/>
    </location>
</feature>
<feature type="compositionally biased region" description="Polar residues" evidence="1">
    <location>
        <begin position="454"/>
        <end position="489"/>
    </location>
</feature>
<dbReference type="PANTHER" id="PTHR12307">
    <property type="entry name" value="PROTEIN PHOSPHATASE 1 REGULATORY SUBUNIT"/>
    <property type="match status" value="1"/>
</dbReference>
<dbReference type="PROSITE" id="PS51159">
    <property type="entry name" value="CBM21"/>
    <property type="match status" value="1"/>
</dbReference>
<reference evidence="4" key="3">
    <citation type="submission" date="2016-06" db="UniProtKB">
        <authorList>
            <consortium name="WormBaseParasite"/>
        </authorList>
    </citation>
    <scope>IDENTIFICATION</scope>
</reference>
<dbReference type="InterPro" id="IPR050782">
    <property type="entry name" value="PP1_regulatory_subunit_3"/>
</dbReference>
<dbReference type="Proteomes" id="UP000050741">
    <property type="component" value="Unassembled WGS sequence"/>
</dbReference>
<dbReference type="AlphaFoldDB" id="A0A183CJ24"/>
<protein>
    <submittedName>
        <fullName evidence="4">CBM21 domain-containing protein</fullName>
    </submittedName>
</protein>
<reference evidence="3" key="1">
    <citation type="submission" date="2013-12" db="EMBL/GenBank/DDBJ databases">
        <authorList>
            <person name="Aslett M."/>
        </authorList>
    </citation>
    <scope>NUCLEOTIDE SEQUENCE [LARGE SCALE GENOMIC DNA]</scope>
    <source>
        <strain evidence="3">Lindley</strain>
    </source>
</reference>
<sequence length="535" mass="58866">MGSSSCFFFPSSTAIRDFSLISNSLSISDHLYQQQHHQPMSPCFSDSLLSASSSSDSSCLSMTVPMPSSVTFDCPYSAPSPPPSFVEPPPDYVTVPLLLASVDIAMPAEPSPVVQLPFQVPLLSVELCHRRPSMDGIVPPLLPSALTNNISVVETPPSSATIAIDNAGGGCFSAHDNTTTTIVANLPEATMLPEAIAASLAMPSRALRLLKRVRFADDCGQCLETVRVMTEPSDYPPKISPAVLRRIRRAAAATASSSIAGGQFYAGSDGQQPNKTSPIAIDEEDSDELEFEGEERQRKEQHRRTWKMAFKQPASEYVRFRDTLDRQRVALENVMLKNELRRMIGTIKVANIAFEKRVFVRHTANGWKTFEDVQAKWQCSPSKAFDTFRFDVPLLRNENPFSRVEFCVCFVAGSSSCEEAHWDSNEGKNFVLVSHDQYPTTTTTTATPKTTPAGSIQMTKSRSSNSPPKDINHNNTAATMAGHQTSRSLPRQIDRCSAGDGDRDDPYRMDWNSPSGWSSTTFGAWKQLTTDVPYW</sequence>
<evidence type="ECO:0000259" key="2">
    <source>
        <dbReference type="PROSITE" id="PS51159"/>
    </source>
</evidence>
<feature type="compositionally biased region" description="Acidic residues" evidence="1">
    <location>
        <begin position="281"/>
        <end position="293"/>
    </location>
</feature>
<feature type="compositionally biased region" description="Low complexity" evidence="1">
    <location>
        <begin position="441"/>
        <end position="453"/>
    </location>
</feature>
<evidence type="ECO:0000256" key="1">
    <source>
        <dbReference type="SAM" id="MobiDB-lite"/>
    </source>
</evidence>
<accession>A0A183CJ24</accession>
<proteinExistence type="predicted"/>
<dbReference type="Gene3D" id="2.60.40.2440">
    <property type="entry name" value="Carbohydrate binding type-21 domain"/>
    <property type="match status" value="1"/>
</dbReference>
<dbReference type="GO" id="GO:0008157">
    <property type="term" value="F:protein phosphatase 1 binding"/>
    <property type="evidence" value="ECO:0007669"/>
    <property type="project" value="TreeGrafter"/>
</dbReference>
<dbReference type="GO" id="GO:0005979">
    <property type="term" value="P:regulation of glycogen biosynthetic process"/>
    <property type="evidence" value="ECO:0007669"/>
    <property type="project" value="TreeGrafter"/>
</dbReference>
<reference evidence="3" key="2">
    <citation type="submission" date="2014-05" db="EMBL/GenBank/DDBJ databases">
        <title>The genome and life-stage specific transcriptomes of Globodera pallida elucidate key aspects of plant parasitism by a cyst nematode.</title>
        <authorList>
            <person name="Cotton J.A."/>
            <person name="Lilley C.J."/>
            <person name="Jones L.M."/>
            <person name="Kikuchi T."/>
            <person name="Reid A.J."/>
            <person name="Thorpe P."/>
            <person name="Tsai I.J."/>
            <person name="Beasley H."/>
            <person name="Blok V."/>
            <person name="Cock P.J.A."/>
            <person name="Van den Akker S.E."/>
            <person name="Holroyd N."/>
            <person name="Hunt M."/>
            <person name="Mantelin S."/>
            <person name="Naghra H."/>
            <person name="Pain A."/>
            <person name="Palomares-Rius J.E."/>
            <person name="Zarowiecki M."/>
            <person name="Berriman M."/>
            <person name="Jones J.T."/>
            <person name="Urwin P.E."/>
        </authorList>
    </citation>
    <scope>NUCLEOTIDE SEQUENCE [LARGE SCALE GENOMIC DNA]</scope>
    <source>
        <strain evidence="3">Lindley</strain>
    </source>
</reference>
<dbReference type="WBParaSite" id="GPLIN_001288000">
    <property type="protein sequence ID" value="GPLIN_001288000"/>
    <property type="gene ID" value="GPLIN_001288000"/>
</dbReference>